<organism evidence="10">
    <name type="scientific">Thelazia callipaeda</name>
    <name type="common">Oriental eyeworm</name>
    <name type="synonym">Parasitic nematode</name>
    <dbReference type="NCBI Taxonomy" id="103827"/>
    <lineage>
        <taxon>Eukaryota</taxon>
        <taxon>Metazoa</taxon>
        <taxon>Ecdysozoa</taxon>
        <taxon>Nematoda</taxon>
        <taxon>Chromadorea</taxon>
        <taxon>Rhabditida</taxon>
        <taxon>Spirurina</taxon>
        <taxon>Spiruromorpha</taxon>
        <taxon>Thelazioidea</taxon>
        <taxon>Thelaziidae</taxon>
        <taxon>Thelazia</taxon>
    </lineage>
</organism>
<evidence type="ECO:0000256" key="5">
    <source>
        <dbReference type="ARBA" id="ARBA00023136"/>
    </source>
</evidence>
<evidence type="ECO:0000313" key="8">
    <source>
        <dbReference type="EMBL" id="VDN04433.1"/>
    </source>
</evidence>
<reference evidence="10" key="1">
    <citation type="submission" date="2016-04" db="UniProtKB">
        <authorList>
            <consortium name="WormBaseParasite"/>
        </authorList>
    </citation>
    <scope>IDENTIFICATION</scope>
</reference>
<comment type="similarity">
    <text evidence="2">Belongs to the PA-phosphatase related phosphoesterase family.</text>
</comment>
<feature type="domain" description="Phosphatidic acid phosphatase type 2/haloperoxidase" evidence="7">
    <location>
        <begin position="80"/>
        <end position="225"/>
    </location>
</feature>
<dbReference type="GO" id="GO:0007165">
    <property type="term" value="P:signal transduction"/>
    <property type="evidence" value="ECO:0007669"/>
    <property type="project" value="TreeGrafter"/>
</dbReference>
<keyword evidence="9" id="KW-1185">Reference proteome</keyword>
<dbReference type="InterPro" id="IPR036938">
    <property type="entry name" value="PAP2/HPO_sf"/>
</dbReference>
<dbReference type="InterPro" id="IPR043216">
    <property type="entry name" value="PAP-like"/>
</dbReference>
<dbReference type="SMART" id="SM00014">
    <property type="entry name" value="acidPPc"/>
    <property type="match status" value="1"/>
</dbReference>
<evidence type="ECO:0000256" key="3">
    <source>
        <dbReference type="ARBA" id="ARBA00022692"/>
    </source>
</evidence>
<evidence type="ECO:0000313" key="9">
    <source>
        <dbReference type="Proteomes" id="UP000276776"/>
    </source>
</evidence>
<dbReference type="CDD" id="cd03384">
    <property type="entry name" value="PAP2_wunen"/>
    <property type="match status" value="1"/>
</dbReference>
<evidence type="ECO:0000256" key="4">
    <source>
        <dbReference type="ARBA" id="ARBA00022989"/>
    </source>
</evidence>
<dbReference type="Gene3D" id="1.20.144.10">
    <property type="entry name" value="Phosphatidic acid phosphatase type 2/haloperoxidase"/>
    <property type="match status" value="1"/>
</dbReference>
<keyword evidence="5 6" id="KW-0472">Membrane</keyword>
<feature type="transmembrane region" description="Helical" evidence="6">
    <location>
        <begin position="179"/>
        <end position="198"/>
    </location>
</feature>
<dbReference type="Proteomes" id="UP000276776">
    <property type="component" value="Unassembled WGS sequence"/>
</dbReference>
<dbReference type="AlphaFoldDB" id="A0A158RCB1"/>
<dbReference type="OMA" id="RHRPHFM"/>
<gene>
    <name evidence="8" type="ORF">TCLT_LOCUS7017</name>
</gene>
<feature type="transmembrane region" description="Helical" evidence="6">
    <location>
        <begin position="210"/>
        <end position="232"/>
    </location>
</feature>
<feature type="transmembrane region" description="Helical" evidence="6">
    <location>
        <begin position="72"/>
        <end position="93"/>
    </location>
</feature>
<protein>
    <submittedName>
        <fullName evidence="10">AcidPPc domain-containing protein</fullName>
    </submittedName>
</protein>
<evidence type="ECO:0000313" key="10">
    <source>
        <dbReference type="WBParaSite" id="TCLT_0000702801-mRNA-1"/>
    </source>
</evidence>
<sequence length="318" mass="36621">MPYKRGFYCDDESIRYPYRPSTVSRHMLIVVGLIIPVFLIVTTEMFRTLVWERKCQHEFKDYRCRRYRVPRLIVRLYIFVGYFLVGVVFNQLMVDIAKYTIGRHRPHFMDICKPKGFDTCPVNSHKYITDFECTGTDKFLVQESMLSFYSGHSAFSFYAAWYTVLYLQARLYRPLFSRLVLPVIQFVLFGGATFVAYTRVSNYKHHWSDVLVGTIFGSVIGIVTAVFVAEVFSRREIPSCHLHYDEFGLSSTARRILPMLDMESGVGGAVRNGEGNDRVQFLSSSDGTVSGVMASNINNIGDEKRVPTYLLSSENQRL</sequence>
<comment type="subcellular location">
    <subcellularLocation>
        <location evidence="1">Membrane</location>
        <topology evidence="1">Multi-pass membrane protein</topology>
    </subcellularLocation>
</comment>
<keyword evidence="4 6" id="KW-1133">Transmembrane helix</keyword>
<proteinExistence type="inferred from homology"/>
<dbReference type="InterPro" id="IPR000326">
    <property type="entry name" value="PAP2/HPO"/>
</dbReference>
<name>A0A158RCB1_THECL</name>
<accession>A0A158RCB1</accession>
<dbReference type="Pfam" id="PF01569">
    <property type="entry name" value="PAP2"/>
    <property type="match status" value="1"/>
</dbReference>
<dbReference type="PANTHER" id="PTHR10165">
    <property type="entry name" value="LIPID PHOSPHATE PHOSPHATASE"/>
    <property type="match status" value="1"/>
</dbReference>
<dbReference type="SUPFAM" id="SSF48317">
    <property type="entry name" value="Acid phosphatase/Vanadium-dependent haloperoxidase"/>
    <property type="match status" value="1"/>
</dbReference>
<feature type="transmembrane region" description="Helical" evidence="6">
    <location>
        <begin position="146"/>
        <end position="167"/>
    </location>
</feature>
<evidence type="ECO:0000256" key="2">
    <source>
        <dbReference type="ARBA" id="ARBA00008816"/>
    </source>
</evidence>
<dbReference type="WBParaSite" id="TCLT_0000702801-mRNA-1">
    <property type="protein sequence ID" value="TCLT_0000702801-mRNA-1"/>
    <property type="gene ID" value="TCLT_0000702801"/>
</dbReference>
<dbReference type="PANTHER" id="PTHR10165:SF201">
    <property type="entry name" value="PHOSPHATIDIC ACID PHOSPHATASE TYPE 2_HALOPEROXIDASE DOMAIN-CONTAINING PROTEIN"/>
    <property type="match status" value="1"/>
</dbReference>
<evidence type="ECO:0000259" key="7">
    <source>
        <dbReference type="SMART" id="SM00014"/>
    </source>
</evidence>
<evidence type="ECO:0000256" key="1">
    <source>
        <dbReference type="ARBA" id="ARBA00004141"/>
    </source>
</evidence>
<evidence type="ECO:0000256" key="6">
    <source>
        <dbReference type="SAM" id="Phobius"/>
    </source>
</evidence>
<dbReference type="GO" id="GO:0008195">
    <property type="term" value="F:phosphatidate phosphatase activity"/>
    <property type="evidence" value="ECO:0007669"/>
    <property type="project" value="TreeGrafter"/>
</dbReference>
<feature type="transmembrane region" description="Helical" evidence="6">
    <location>
        <begin position="27"/>
        <end position="51"/>
    </location>
</feature>
<reference evidence="8 9" key="2">
    <citation type="submission" date="2018-11" db="EMBL/GenBank/DDBJ databases">
        <authorList>
            <consortium name="Pathogen Informatics"/>
        </authorList>
    </citation>
    <scope>NUCLEOTIDE SEQUENCE [LARGE SCALE GENOMIC DNA]</scope>
</reference>
<dbReference type="EMBL" id="UYYF01004466">
    <property type="protein sequence ID" value="VDN04433.1"/>
    <property type="molecule type" value="Genomic_DNA"/>
</dbReference>
<dbReference type="GO" id="GO:0046839">
    <property type="term" value="P:phospholipid dephosphorylation"/>
    <property type="evidence" value="ECO:0007669"/>
    <property type="project" value="TreeGrafter"/>
</dbReference>
<dbReference type="GO" id="GO:0005886">
    <property type="term" value="C:plasma membrane"/>
    <property type="evidence" value="ECO:0007669"/>
    <property type="project" value="TreeGrafter"/>
</dbReference>
<dbReference type="OrthoDB" id="8907274at2759"/>
<keyword evidence="3 6" id="KW-0812">Transmembrane</keyword>
<dbReference type="GO" id="GO:0006644">
    <property type="term" value="P:phospholipid metabolic process"/>
    <property type="evidence" value="ECO:0007669"/>
    <property type="project" value="InterPro"/>
</dbReference>
<dbReference type="STRING" id="103827.A0A158RCB1"/>